<evidence type="ECO:0000313" key="1">
    <source>
        <dbReference type="EMBL" id="KAJ8128771.1"/>
    </source>
</evidence>
<evidence type="ECO:0000313" key="2">
    <source>
        <dbReference type="Proteomes" id="UP001153332"/>
    </source>
</evidence>
<comment type="caution">
    <text evidence="1">The sequence shown here is derived from an EMBL/GenBank/DDBJ whole genome shotgun (WGS) entry which is preliminary data.</text>
</comment>
<organism evidence="1 2">
    <name type="scientific">Lasiodiplodia mahajangana</name>
    <dbReference type="NCBI Taxonomy" id="1108764"/>
    <lineage>
        <taxon>Eukaryota</taxon>
        <taxon>Fungi</taxon>
        <taxon>Dikarya</taxon>
        <taxon>Ascomycota</taxon>
        <taxon>Pezizomycotina</taxon>
        <taxon>Dothideomycetes</taxon>
        <taxon>Dothideomycetes incertae sedis</taxon>
        <taxon>Botryosphaeriales</taxon>
        <taxon>Botryosphaeriaceae</taxon>
        <taxon>Lasiodiplodia</taxon>
    </lineage>
</organism>
<dbReference type="Proteomes" id="UP001153332">
    <property type="component" value="Unassembled WGS sequence"/>
</dbReference>
<accession>A0ACC2JMT3</accession>
<sequence length="941" mass="106755">MASSVEGLRITIESTVAQFLDSPAQAVATKDHSLFLAMLTADCVHHPQPLAFVTFKAVKSNEEHKALWNRSSPTMEDTWAAIKELVIDTINPKSLGGPHTSLAGGTIEEATLLVVGISYRVGRTGELMPQIDKLASLDQGAEQCEFPPYNDEKDPLLTEGIKYTDVEIQWIPPSRDKEYSTDQLDWIVPSDHSMNSPSKARDKETIISKLNGFTEKTTKDDLLSCIRDCHALGLRIEINRLARFAICRNAMTVLECLVDLGVANLQCLDMKGRSAILYALWDYPGGQMIEYVADLVSLDNVDWDRDIGPSAFEHAVYWRRLDAMEHLRQRDVGRIYFGRDEPWYTHSLLGYKDLIAELHFITIEIFWPKIFFRMELPLGDIPFPVGESPFRETLGKNDTAWVHLPWANGVLFFFALRKYGRMIGYPTFESDWLPSLFQQPVKVPVNLELPYTDPVYESNFGLATELTKEDPRSFMIFPCLVLRTQENHNNVRGWFNFIRTRLTDRPVQSLLEPELTLDESYFPSLQNNVLQERNRQQVVSREYRKPSDQESVHNGEPVLLVPKLWLWRCGRYILTAFSSRFLPYPAGANEERPAYEMSPSGTSTMASPGIQTGLFIAHHISEFGKPQAGGRFPSPLDIFEASAARVLTDVNQYMKQNTLSPQDMEEEQGFMFRIADIREELVMIQNVLQKQFEVLQAFIEDFEHNNPDSYEFLDRQRIPTNTNDGDREPLREANGDGEKDAIRQWEEVKRSRHTIKKYQERTRKIDRDAEMVERRIQDQLNLKRTYASIRDARTSVTLGIAVIGFTVITIIFAPLAFVTALFALPIDSLLQNQFTFKGAQGSSEAADELEPTRAYTTRYVGTWFAVAEVATLVVTILLVVFFLYLPRHLNGAGSSAPSVAESGSAAGYTGSRRRVLNLGRREMDGFIAQEVSTALGPVELV</sequence>
<protein>
    <submittedName>
        <fullName evidence="1">Uncharacterized protein</fullName>
    </submittedName>
</protein>
<reference evidence="1" key="1">
    <citation type="submission" date="2022-12" db="EMBL/GenBank/DDBJ databases">
        <title>Genome Sequence of Lasiodiplodia mahajangana.</title>
        <authorList>
            <person name="Buettner E."/>
        </authorList>
    </citation>
    <scope>NUCLEOTIDE SEQUENCE</scope>
    <source>
        <strain evidence="1">VT137</strain>
    </source>
</reference>
<dbReference type="EMBL" id="JAPUUL010000963">
    <property type="protein sequence ID" value="KAJ8128771.1"/>
    <property type="molecule type" value="Genomic_DNA"/>
</dbReference>
<keyword evidence="2" id="KW-1185">Reference proteome</keyword>
<gene>
    <name evidence="1" type="ORF">O1611_g4864</name>
</gene>
<name>A0ACC2JMT3_9PEZI</name>
<proteinExistence type="predicted"/>